<feature type="domain" description="Siphovirus-type tail component RIFT-related" evidence="1">
    <location>
        <begin position="11"/>
        <end position="127"/>
    </location>
</feature>
<feature type="domain" description="Siphovirus-type tail component C-terminal" evidence="2">
    <location>
        <begin position="177"/>
        <end position="279"/>
    </location>
</feature>
<accession>A0AAW5B6A7</accession>
<dbReference type="InterPro" id="IPR008841">
    <property type="entry name" value="Siphovirus-type_tail_N"/>
</dbReference>
<evidence type="ECO:0000259" key="2">
    <source>
        <dbReference type="Pfam" id="PF22768"/>
    </source>
</evidence>
<dbReference type="EMBL" id="JAIFZM010000005">
    <property type="protein sequence ID" value="MCG3418962.1"/>
    <property type="molecule type" value="Genomic_DNA"/>
</dbReference>
<evidence type="ECO:0000313" key="4">
    <source>
        <dbReference type="Proteomes" id="UP001199631"/>
    </source>
</evidence>
<reference evidence="3 4" key="1">
    <citation type="journal article" date="2022" name="Evol. Bioinform. Online">
        <title>Draft Genome Sequence of Oceanobacillus jordanicus Strain GSFE11, a Halotolerant Plant Growth-Promoting Bacterial Endophyte Isolated From the Jordan Valley.</title>
        <authorList>
            <person name="Alhindi T."/>
            <person name="Albdaiwi R."/>
        </authorList>
    </citation>
    <scope>NUCLEOTIDE SEQUENCE [LARGE SCALE GENOMIC DNA]</scope>
    <source>
        <strain evidence="3 4">GSFE11</strain>
    </source>
</reference>
<dbReference type="Gene3D" id="2.40.30.200">
    <property type="match status" value="1"/>
</dbReference>
<dbReference type="InterPro" id="IPR054738">
    <property type="entry name" value="Siphovirus-type_tail_C"/>
</dbReference>
<dbReference type="Pfam" id="PF22768">
    <property type="entry name" value="SPP1_Dit"/>
    <property type="match status" value="1"/>
</dbReference>
<dbReference type="Gene3D" id="2.60.120.860">
    <property type="match status" value="1"/>
</dbReference>
<gene>
    <name evidence="3" type="ORF">K3T81_07360</name>
</gene>
<organism evidence="3 4">
    <name type="scientific">Oceanobacillus jordanicus</name>
    <dbReference type="NCBI Taxonomy" id="2867266"/>
    <lineage>
        <taxon>Bacteria</taxon>
        <taxon>Bacillati</taxon>
        <taxon>Bacillota</taxon>
        <taxon>Bacilli</taxon>
        <taxon>Bacillales</taxon>
        <taxon>Bacillaceae</taxon>
        <taxon>Oceanobacillus</taxon>
    </lineage>
</organism>
<dbReference type="Proteomes" id="UP001199631">
    <property type="component" value="Unassembled WGS sequence"/>
</dbReference>
<keyword evidence="4" id="KW-1185">Reference proteome</keyword>
<dbReference type="RefSeq" id="WP_238019116.1">
    <property type="nucleotide sequence ID" value="NZ_JAIFZM010000005.1"/>
</dbReference>
<dbReference type="Pfam" id="PF05709">
    <property type="entry name" value="Sipho_tail"/>
    <property type="match status" value="1"/>
</dbReference>
<proteinExistence type="predicted"/>
<evidence type="ECO:0000313" key="3">
    <source>
        <dbReference type="EMBL" id="MCG3418962.1"/>
    </source>
</evidence>
<sequence length="282" mass="31714">MRRLTYENARGESIVFYLSPLLIESLNGIGEVDADIQGQTAPYQDGDTYIDTRLQPRYIDLQGSILKKDLKEIKSYRKEILRVCNPKLGLGKIILELDGDIKEIYGALDGVPVFPERGRNVWQQFSIAWKCSNPYWLDPNQTSKPLQAYVGNFTLPNTFPVELGKSGSRTVLTNEGDVPAAVRIDVQGPVTNPRIINQTTGAWIRINRAIATDEILHIDTTEGSKRVEIYRGNMIYPALGYMDHDSTWLKLEVGENEIEHIADAGDRNSLVSVTWNSQYVGI</sequence>
<evidence type="ECO:0000259" key="1">
    <source>
        <dbReference type="Pfam" id="PF05709"/>
    </source>
</evidence>
<protein>
    <submittedName>
        <fullName evidence="3">Phage tail family protein</fullName>
    </submittedName>
</protein>
<name>A0AAW5B6A7_9BACI</name>
<dbReference type="AlphaFoldDB" id="A0AAW5B6A7"/>
<comment type="caution">
    <text evidence="3">The sequence shown here is derived from an EMBL/GenBank/DDBJ whole genome shotgun (WGS) entry which is preliminary data.</text>
</comment>